<comment type="caution">
    <text evidence="3">The sequence shown here is derived from an EMBL/GenBank/DDBJ whole genome shotgun (WGS) entry which is preliminary data.</text>
</comment>
<protein>
    <submittedName>
        <fullName evidence="3">T9SS type A sorting domain-containing protein</fullName>
    </submittedName>
</protein>
<dbReference type="RefSeq" id="WP_147932319.1">
    <property type="nucleotide sequence ID" value="NZ_VOXD01000037.1"/>
</dbReference>
<feature type="chain" id="PRO_5022805940" evidence="1">
    <location>
        <begin position="23"/>
        <end position="437"/>
    </location>
</feature>
<feature type="signal peptide" evidence="1">
    <location>
        <begin position="1"/>
        <end position="22"/>
    </location>
</feature>
<evidence type="ECO:0000259" key="2">
    <source>
        <dbReference type="Pfam" id="PF18962"/>
    </source>
</evidence>
<dbReference type="InterPro" id="IPR026444">
    <property type="entry name" value="Secre_tail"/>
</dbReference>
<sequence length="437" mass="47114">MKTRITTFLLLAACLVSTPILAQCPSGGGPVCYSGTSSRIPIAVDLCPATGQAIEVTITAGEVENNSDELMAYYGPAGSGTDGTLIYESYGTAGNLTGLVLTAPVADQCISIYVNSNFSNTCADQGYTPISFTTTCYTPSCLNTIIACYENFNPGTSELVEICPEPGFSQVDIEFMQGEIEEEYDELDIYSGPSGSIASGTQLANDLDGDLTGLTFSSVASGDCIILVVSSDASVECNSDTRIEEMVICVANSMPLPVTLSEFSAVPGKGSNIIHWVTSLEENTEKYQVERSNDGVSDWHIISEVAAIGFSSSPQEYSSMDDAPYTNSFYRLRSIDFDGHSQLSEIIQVVREGGDFDFVRVFPVPTEDQLTVEYETEKEKAVTVSVHNYAGQLVHQQKMTAVDGLNKIRLNVVGLPKGVYFLNIDDGNRQIVQRIIK</sequence>
<reference evidence="3 4" key="1">
    <citation type="submission" date="2019-08" db="EMBL/GenBank/DDBJ databases">
        <title>Lewinella sp. strain SSH13 Genome sequencing and assembly.</title>
        <authorList>
            <person name="Kim I."/>
        </authorList>
    </citation>
    <scope>NUCLEOTIDE SEQUENCE [LARGE SCALE GENOMIC DNA]</scope>
    <source>
        <strain evidence="3 4">SSH13</strain>
    </source>
</reference>
<dbReference type="EMBL" id="VOXD01000037">
    <property type="protein sequence ID" value="TXF87049.1"/>
    <property type="molecule type" value="Genomic_DNA"/>
</dbReference>
<dbReference type="Pfam" id="PF18962">
    <property type="entry name" value="Por_Secre_tail"/>
    <property type="match status" value="1"/>
</dbReference>
<keyword evidence="1" id="KW-0732">Signal</keyword>
<dbReference type="AlphaFoldDB" id="A0A5C7FLT8"/>
<evidence type="ECO:0000313" key="4">
    <source>
        <dbReference type="Proteomes" id="UP000321907"/>
    </source>
</evidence>
<keyword evidence="4" id="KW-1185">Reference proteome</keyword>
<gene>
    <name evidence="3" type="ORF">FUA23_18820</name>
</gene>
<evidence type="ECO:0000313" key="3">
    <source>
        <dbReference type="EMBL" id="TXF87049.1"/>
    </source>
</evidence>
<evidence type="ECO:0000256" key="1">
    <source>
        <dbReference type="SAM" id="SignalP"/>
    </source>
</evidence>
<dbReference type="OrthoDB" id="9811934at2"/>
<feature type="domain" description="Secretion system C-terminal sorting" evidence="2">
    <location>
        <begin position="361"/>
        <end position="436"/>
    </location>
</feature>
<organism evidence="3 4">
    <name type="scientific">Neolewinella aurantiaca</name>
    <dbReference type="NCBI Taxonomy" id="2602767"/>
    <lineage>
        <taxon>Bacteria</taxon>
        <taxon>Pseudomonadati</taxon>
        <taxon>Bacteroidota</taxon>
        <taxon>Saprospiria</taxon>
        <taxon>Saprospirales</taxon>
        <taxon>Lewinellaceae</taxon>
        <taxon>Neolewinella</taxon>
    </lineage>
</organism>
<name>A0A5C7FLT8_9BACT</name>
<accession>A0A5C7FLT8</accession>
<dbReference type="InterPro" id="IPR013783">
    <property type="entry name" value="Ig-like_fold"/>
</dbReference>
<dbReference type="NCBIfam" id="TIGR04183">
    <property type="entry name" value="Por_Secre_tail"/>
    <property type="match status" value="1"/>
</dbReference>
<dbReference type="Proteomes" id="UP000321907">
    <property type="component" value="Unassembled WGS sequence"/>
</dbReference>
<dbReference type="Gene3D" id="2.60.40.10">
    <property type="entry name" value="Immunoglobulins"/>
    <property type="match status" value="1"/>
</dbReference>
<proteinExistence type="predicted"/>